<evidence type="ECO:0000256" key="1">
    <source>
        <dbReference type="SAM" id="Phobius"/>
    </source>
</evidence>
<feature type="transmembrane region" description="Helical" evidence="1">
    <location>
        <begin position="6"/>
        <end position="22"/>
    </location>
</feature>
<dbReference type="OrthoDB" id="187863at2157"/>
<feature type="transmembrane region" description="Helical" evidence="1">
    <location>
        <begin position="100"/>
        <end position="126"/>
    </location>
</feature>
<dbReference type="Pfam" id="PF02308">
    <property type="entry name" value="MgtC"/>
    <property type="match status" value="1"/>
</dbReference>
<feature type="transmembrane region" description="Helical" evidence="1">
    <location>
        <begin position="176"/>
        <end position="196"/>
    </location>
</feature>
<reference evidence="5" key="3">
    <citation type="journal article" date="2011" name="PLoS ONE">
        <title>Genome sequence of a mesophilic hydrogenotrophic methanogen Methanocella paludicola, the first cultivated representative of the order Methanocellales.</title>
        <authorList>
            <person name="Sakai S."/>
            <person name="Takaki Y."/>
            <person name="Shimamura S."/>
            <person name="Sekine M."/>
            <person name="Tajima T."/>
            <person name="Kosugi H."/>
            <person name="Ichikawa N."/>
            <person name="Tasumi E."/>
            <person name="Hiraki A.T."/>
            <person name="Shimizu A."/>
            <person name="Kato Y."/>
            <person name="Nishiko R."/>
            <person name="Mori K."/>
            <person name="Fujita N."/>
            <person name="Imachi H."/>
            <person name="Takai K."/>
        </authorList>
    </citation>
    <scope>NUCLEOTIDE SEQUENCE [LARGE SCALE GENOMIC DNA]</scope>
    <source>
        <strain evidence="5">DSM 17711 / JCM 13418 / NBRC 101707 / SANAE</strain>
    </source>
</reference>
<keyword evidence="1" id="KW-0472">Membrane</keyword>
<feature type="domain" description="MgtC/SapB/SrpB/YhiD N-terminal" evidence="2">
    <location>
        <begin position="10"/>
        <end position="132"/>
    </location>
</feature>
<evidence type="ECO:0000259" key="2">
    <source>
        <dbReference type="Pfam" id="PF02308"/>
    </source>
</evidence>
<dbReference type="PANTHER" id="PTHR39084:SF1">
    <property type="entry name" value="DUF4010 DOMAIN-CONTAINING PROTEIN"/>
    <property type="match status" value="1"/>
</dbReference>
<organism evidence="4 5">
    <name type="scientific">Methanocella paludicola (strain DSM 17711 / JCM 13418 / NBRC 101707 / SANAE)</name>
    <dbReference type="NCBI Taxonomy" id="304371"/>
    <lineage>
        <taxon>Archaea</taxon>
        <taxon>Methanobacteriati</taxon>
        <taxon>Methanobacteriota</taxon>
        <taxon>Stenosarchaea group</taxon>
        <taxon>Methanomicrobia</taxon>
        <taxon>Methanocellales</taxon>
        <taxon>Methanocellaceae</taxon>
        <taxon>Methanocella</taxon>
    </lineage>
</organism>
<protein>
    <submittedName>
        <fullName evidence="4">Uncharacterized protein</fullName>
    </submittedName>
</protein>
<dbReference type="InParanoid" id="D1YV87"/>
<evidence type="ECO:0000259" key="3">
    <source>
        <dbReference type="Pfam" id="PF13194"/>
    </source>
</evidence>
<keyword evidence="1" id="KW-1133">Transmembrane helix</keyword>
<feature type="transmembrane region" description="Helical" evidence="1">
    <location>
        <begin position="60"/>
        <end position="79"/>
    </location>
</feature>
<dbReference type="Proteomes" id="UP000001882">
    <property type="component" value="Chromosome"/>
</dbReference>
<dbReference type="InterPro" id="IPR025105">
    <property type="entry name" value="DUF4010"/>
</dbReference>
<feature type="transmembrane region" description="Helical" evidence="1">
    <location>
        <begin position="202"/>
        <end position="223"/>
    </location>
</feature>
<sequence length="416" mass="44524">MVDLLLLQKLFTALLIGLVIGLEREIAQEGRQNVKFAGLRTFGIVGLIGGIAAYLTTQGYIIFVAALLGVIALTAIAYYRSTGIDKHLGFTTETALILTFLLGGLAYFEQTVAIILAIVVTILLAFKVPLHEFTFKIPKEEFYDSLKFALIALVILPVLPDQAFGPLEAFNPYQIWLIVVILTGISFVGYFLVKWFGADLGLSLTGIVGGLASSTAVISSMAIRTRENKEIERPAMVAATLASMVMLLRVVFMVFIFNPGLLVSIYLPIGIMCVASILVASYFYLQGRDGRKGETIKLKTPFNIVPALIFAGFIAIVLFVSKAALLYLGNYGLYITSALAGLADVDAITVSTSQLAANGLASAPTAVTAIMIAVFVNLAIHTAYAFYFGTRKFGIYNAAMSAVIIAAGIAVIAATL</sequence>
<feature type="transmembrane region" description="Helical" evidence="1">
    <location>
        <begin position="34"/>
        <end position="54"/>
    </location>
</feature>
<dbReference type="RefSeq" id="WP_012899039.1">
    <property type="nucleotide sequence ID" value="NC_013665.1"/>
</dbReference>
<feature type="transmembrane region" description="Helical" evidence="1">
    <location>
        <begin position="305"/>
        <end position="328"/>
    </location>
</feature>
<keyword evidence="5" id="KW-1185">Reference proteome</keyword>
<dbReference type="Pfam" id="PF13194">
    <property type="entry name" value="DUF4010"/>
    <property type="match status" value="1"/>
</dbReference>
<dbReference type="PANTHER" id="PTHR39084">
    <property type="entry name" value="MEMBRANE PROTEIN-RELATED"/>
    <property type="match status" value="1"/>
</dbReference>
<gene>
    <name evidence="4" type="ordered locus">MCP_0287</name>
</gene>
<feature type="transmembrane region" description="Helical" evidence="1">
    <location>
        <begin position="366"/>
        <end position="387"/>
    </location>
</feature>
<dbReference type="InterPro" id="IPR049177">
    <property type="entry name" value="MgtC_SapB_SrpB_YhiD_N"/>
</dbReference>
<feature type="domain" description="DUF4010" evidence="3">
    <location>
        <begin position="180"/>
        <end position="389"/>
    </location>
</feature>
<feature type="transmembrane region" description="Helical" evidence="1">
    <location>
        <begin position="263"/>
        <end position="285"/>
    </location>
</feature>
<dbReference type="GeneID" id="8680417"/>
<feature type="transmembrane region" description="Helical" evidence="1">
    <location>
        <begin position="235"/>
        <end position="257"/>
    </location>
</feature>
<reference evidence="4 5" key="1">
    <citation type="journal article" date="2007" name="Appl. Environ. Microbiol.">
        <title>Isolation of key methanogens for global methane emission from rice paddy fields: a novel isolate affiliated with the clone cluster rice cluster I.</title>
        <authorList>
            <person name="Sakai S."/>
            <person name="Imachi H."/>
            <person name="Sekiguchi Y."/>
            <person name="Ohashi A."/>
            <person name="Harada H."/>
            <person name="Kamagata Y."/>
        </authorList>
    </citation>
    <scope>NUCLEOTIDE SEQUENCE [LARGE SCALE GENOMIC DNA]</scope>
    <source>
        <strain evidence="5">DSM 17711 / JCM 13418 / NBRC 101707 / SANAE</strain>
    </source>
</reference>
<dbReference type="KEGG" id="mpd:MCP_0287"/>
<keyword evidence="1" id="KW-0812">Transmembrane</keyword>
<feature type="transmembrane region" description="Helical" evidence="1">
    <location>
        <begin position="146"/>
        <end position="164"/>
    </location>
</feature>
<dbReference type="AlphaFoldDB" id="D1YV87"/>
<accession>D1YV87</accession>
<dbReference type="eggNOG" id="arCOG04203">
    <property type="taxonomic scope" value="Archaea"/>
</dbReference>
<reference evidence="4 5" key="2">
    <citation type="journal article" date="2008" name="Int. J. Syst. Evol. Microbiol.">
        <title>Methanocella paludicola gen. nov., sp. nov., a methane-producing archaeon, the first isolate of the lineage 'Rice Cluster I', and proposal of the new archaeal order Methanocellales ord. nov.</title>
        <authorList>
            <person name="Sakai S."/>
            <person name="Imachi H."/>
            <person name="Hanada S."/>
            <person name="Ohashi A."/>
            <person name="Harada H."/>
            <person name="Kamagata Y."/>
        </authorList>
    </citation>
    <scope>NUCLEOTIDE SEQUENCE [LARGE SCALE GENOMIC DNA]</scope>
    <source>
        <strain evidence="5">DSM 17711 / JCM 13418 / NBRC 101707 / SANAE</strain>
    </source>
</reference>
<feature type="transmembrane region" description="Helical" evidence="1">
    <location>
        <begin position="394"/>
        <end position="414"/>
    </location>
</feature>
<evidence type="ECO:0000313" key="4">
    <source>
        <dbReference type="EMBL" id="BAI60359.1"/>
    </source>
</evidence>
<evidence type="ECO:0000313" key="5">
    <source>
        <dbReference type="Proteomes" id="UP000001882"/>
    </source>
</evidence>
<proteinExistence type="predicted"/>
<name>D1YV87_METPS</name>
<dbReference type="EMBL" id="AP011532">
    <property type="protein sequence ID" value="BAI60359.1"/>
    <property type="molecule type" value="Genomic_DNA"/>
</dbReference>